<proteinExistence type="predicted"/>
<dbReference type="Proteomes" id="UP000217065">
    <property type="component" value="Unassembled WGS sequence"/>
</dbReference>
<accession>A0A264W3P6</accession>
<dbReference type="SUPFAM" id="SSF53067">
    <property type="entry name" value="Actin-like ATPase domain"/>
    <property type="match status" value="2"/>
</dbReference>
<dbReference type="InterPro" id="IPR022496">
    <property type="entry name" value="T6A_TsaB"/>
</dbReference>
<dbReference type="CDD" id="cd24032">
    <property type="entry name" value="ASKHA_NBD_TsaB"/>
    <property type="match status" value="1"/>
</dbReference>
<dbReference type="PANTHER" id="PTHR11735">
    <property type="entry name" value="TRNA N6-ADENOSINE THREONYLCARBAMOYLTRANSFERASE"/>
    <property type="match status" value="1"/>
</dbReference>
<gene>
    <name evidence="2" type="primary">tsaB</name>
    <name evidence="2" type="ORF">CF394_07385</name>
</gene>
<dbReference type="OrthoDB" id="9784166at2"/>
<dbReference type="RefSeq" id="WP_094942665.1">
    <property type="nucleotide sequence ID" value="NZ_NOKQ01000201.1"/>
</dbReference>
<keyword evidence="3" id="KW-1185">Reference proteome</keyword>
<feature type="domain" description="Gcp-like" evidence="1">
    <location>
        <begin position="34"/>
        <end position="219"/>
    </location>
</feature>
<dbReference type="InterPro" id="IPR000905">
    <property type="entry name" value="Gcp-like_dom"/>
</dbReference>
<reference evidence="2 3" key="1">
    <citation type="submission" date="2017-07" db="EMBL/GenBank/DDBJ databases">
        <title>Tetzosporium hominis gen.nov. sp.nov.</title>
        <authorList>
            <person name="Tetz G."/>
            <person name="Tetz V."/>
        </authorList>
    </citation>
    <scope>NUCLEOTIDE SEQUENCE [LARGE SCALE GENOMIC DNA]</scope>
    <source>
        <strain evidence="2 3">VT-49</strain>
    </source>
</reference>
<dbReference type="GO" id="GO:0005829">
    <property type="term" value="C:cytosol"/>
    <property type="evidence" value="ECO:0007669"/>
    <property type="project" value="TreeGrafter"/>
</dbReference>
<protein>
    <submittedName>
        <fullName evidence="2">tRNA (Adenosine(37)-N6)-threonylcarbamoyltransferase complex dimerization subunit type 1 TsaB</fullName>
    </submittedName>
</protein>
<sequence length="224" mass="24496">MIWLGIDTSNTPLSVALVEEGRVLIEHTDSFPTTHSVAAMPAIERIMKEAGITPDQLDAIAVAKGPGSYTGIRIGMTLAKTLAWSLEIPVYPVSSLAVLAAPGKWFSGVTVSIMDARRQHVFAGVYQDQQPLVERHLAFDELLTFLHEQEQPVLWCGQDVHKFTEAIAASGLTSYLAGVAEQLPRASELVALAQHSEPTPEIHTLTPDYLRLTEAEVNWMKANE</sequence>
<dbReference type="EMBL" id="NOKQ01000201">
    <property type="protein sequence ID" value="OZS78200.1"/>
    <property type="molecule type" value="Genomic_DNA"/>
</dbReference>
<dbReference type="AlphaFoldDB" id="A0A264W3P6"/>
<dbReference type="Pfam" id="PF00814">
    <property type="entry name" value="TsaD"/>
    <property type="match status" value="1"/>
</dbReference>
<dbReference type="GO" id="GO:0016740">
    <property type="term" value="F:transferase activity"/>
    <property type="evidence" value="ECO:0007669"/>
    <property type="project" value="UniProtKB-KW"/>
</dbReference>
<dbReference type="Gene3D" id="3.30.420.40">
    <property type="match status" value="2"/>
</dbReference>
<dbReference type="InterPro" id="IPR043129">
    <property type="entry name" value="ATPase_NBD"/>
</dbReference>
<evidence type="ECO:0000259" key="1">
    <source>
        <dbReference type="Pfam" id="PF00814"/>
    </source>
</evidence>
<dbReference type="GO" id="GO:0002949">
    <property type="term" value="P:tRNA threonylcarbamoyladenosine modification"/>
    <property type="evidence" value="ECO:0007669"/>
    <property type="project" value="InterPro"/>
</dbReference>
<dbReference type="NCBIfam" id="TIGR03725">
    <property type="entry name" value="T6A_YeaZ"/>
    <property type="match status" value="1"/>
</dbReference>
<name>A0A264W3P6_9BACL</name>
<evidence type="ECO:0000313" key="3">
    <source>
        <dbReference type="Proteomes" id="UP000217065"/>
    </source>
</evidence>
<evidence type="ECO:0000313" key="2">
    <source>
        <dbReference type="EMBL" id="OZS78200.1"/>
    </source>
</evidence>
<keyword evidence="2" id="KW-0808">Transferase</keyword>
<organism evidence="2 3">
    <name type="scientific">Tetzosporium hominis</name>
    <dbReference type="NCBI Taxonomy" id="2020506"/>
    <lineage>
        <taxon>Bacteria</taxon>
        <taxon>Bacillati</taxon>
        <taxon>Bacillota</taxon>
        <taxon>Bacilli</taxon>
        <taxon>Bacillales</taxon>
        <taxon>Caryophanaceae</taxon>
        <taxon>Tetzosporium</taxon>
    </lineage>
</organism>
<comment type="caution">
    <text evidence="2">The sequence shown here is derived from an EMBL/GenBank/DDBJ whole genome shotgun (WGS) entry which is preliminary data.</text>
</comment>
<dbReference type="PANTHER" id="PTHR11735:SF11">
    <property type="entry name" value="TRNA THREONYLCARBAMOYLADENOSINE BIOSYNTHESIS PROTEIN TSAB"/>
    <property type="match status" value="1"/>
</dbReference>